<dbReference type="Proteomes" id="UP000683360">
    <property type="component" value="Unassembled WGS sequence"/>
</dbReference>
<evidence type="ECO:0000313" key="1">
    <source>
        <dbReference type="EMBL" id="CAG2219425.1"/>
    </source>
</evidence>
<accession>A0A8S3SFL8</accession>
<comment type="caution">
    <text evidence="1">The sequence shown here is derived from an EMBL/GenBank/DDBJ whole genome shotgun (WGS) entry which is preliminary data.</text>
</comment>
<sequence length="204" mass="22902">MSSDKALEYFPNNKAYKFTSHLNSPLFLDGLWKVALVEADISCSLSKEESIYLYSNLCGESIIDGEQKPLLRRLTAINHGNWSSIFEAPYYVPVRIHEIYDMDVYITTSQDELASFLNNTSTMAALTMDGFQESQPSGLNLFTLPPTQTAVENVYFDEIRSTSQLGGTAPIEFTIAAQNSLEYIDLRKLNSMCVLELDIPMAQI</sequence>
<name>A0A8S3SFL8_MYTED</name>
<gene>
    <name evidence="1" type="ORF">MEDL_32953</name>
</gene>
<reference evidence="1" key="1">
    <citation type="submission" date="2021-03" db="EMBL/GenBank/DDBJ databases">
        <authorList>
            <person name="Bekaert M."/>
        </authorList>
    </citation>
    <scope>NUCLEOTIDE SEQUENCE</scope>
</reference>
<organism evidence="1 2">
    <name type="scientific">Mytilus edulis</name>
    <name type="common">Blue mussel</name>
    <dbReference type="NCBI Taxonomy" id="6550"/>
    <lineage>
        <taxon>Eukaryota</taxon>
        <taxon>Metazoa</taxon>
        <taxon>Spiralia</taxon>
        <taxon>Lophotrochozoa</taxon>
        <taxon>Mollusca</taxon>
        <taxon>Bivalvia</taxon>
        <taxon>Autobranchia</taxon>
        <taxon>Pteriomorphia</taxon>
        <taxon>Mytilida</taxon>
        <taxon>Mytiloidea</taxon>
        <taxon>Mytilidae</taxon>
        <taxon>Mytilinae</taxon>
        <taxon>Mytilus</taxon>
    </lineage>
</organism>
<evidence type="ECO:0000313" key="2">
    <source>
        <dbReference type="Proteomes" id="UP000683360"/>
    </source>
</evidence>
<keyword evidence="2" id="KW-1185">Reference proteome</keyword>
<dbReference type="OrthoDB" id="10427375at2759"/>
<dbReference type="AlphaFoldDB" id="A0A8S3SFL8"/>
<dbReference type="EMBL" id="CAJPWZ010001630">
    <property type="protein sequence ID" value="CAG2219425.1"/>
    <property type="molecule type" value="Genomic_DNA"/>
</dbReference>
<proteinExistence type="predicted"/>
<protein>
    <submittedName>
        <fullName evidence="1">Uncharacterized protein</fullName>
    </submittedName>
</protein>